<evidence type="ECO:0000313" key="1">
    <source>
        <dbReference type="EMBL" id="GID59187.1"/>
    </source>
</evidence>
<dbReference type="PANTHER" id="PTHR34817:SF1">
    <property type="entry name" value="NUCLEOTIDYLTRANSFERASE"/>
    <property type="match status" value="1"/>
</dbReference>
<dbReference type="EMBL" id="BOMG01000094">
    <property type="protein sequence ID" value="GID59187.1"/>
    <property type="molecule type" value="Genomic_DNA"/>
</dbReference>
<keyword evidence="2" id="KW-1185">Reference proteome</keyword>
<reference evidence="1 2" key="1">
    <citation type="submission" date="2021-01" db="EMBL/GenBank/DDBJ databases">
        <title>Whole genome shotgun sequence of Actinoplanes couchii NBRC 106145.</title>
        <authorList>
            <person name="Komaki H."/>
            <person name="Tamura T."/>
        </authorList>
    </citation>
    <scope>NUCLEOTIDE SEQUENCE [LARGE SCALE GENOMIC DNA]</scope>
    <source>
        <strain evidence="1 2">NBRC 106145</strain>
    </source>
</reference>
<evidence type="ECO:0000313" key="2">
    <source>
        <dbReference type="Proteomes" id="UP000612282"/>
    </source>
</evidence>
<organism evidence="1 2">
    <name type="scientific">Actinoplanes couchii</name>
    <dbReference type="NCBI Taxonomy" id="403638"/>
    <lineage>
        <taxon>Bacteria</taxon>
        <taxon>Bacillati</taxon>
        <taxon>Actinomycetota</taxon>
        <taxon>Actinomycetes</taxon>
        <taxon>Micromonosporales</taxon>
        <taxon>Micromonosporaceae</taxon>
        <taxon>Actinoplanes</taxon>
    </lineage>
</organism>
<comment type="caution">
    <text evidence="1">The sequence shown here is derived from an EMBL/GenBank/DDBJ whole genome shotgun (WGS) entry which is preliminary data.</text>
</comment>
<dbReference type="Pfam" id="PF10127">
    <property type="entry name" value="RlaP"/>
    <property type="match status" value="1"/>
</dbReference>
<dbReference type="PANTHER" id="PTHR34817">
    <property type="entry name" value="NUCLEOTIDYLTRANSFERASE"/>
    <property type="match status" value="1"/>
</dbReference>
<name>A0ABQ3XL03_9ACTN</name>
<accession>A0ABQ3XL03</accession>
<gene>
    <name evidence="1" type="ORF">Aco03nite_075910</name>
</gene>
<protein>
    <submittedName>
        <fullName evidence="1">Nucleotidyltransferase</fullName>
    </submittedName>
</protein>
<dbReference type="InterPro" id="IPR018775">
    <property type="entry name" value="RlaP"/>
</dbReference>
<proteinExistence type="predicted"/>
<dbReference type="Proteomes" id="UP000612282">
    <property type="component" value="Unassembled WGS sequence"/>
</dbReference>
<sequence length="248" mass="27005">MATEVPQWAADAATALPYPLLFATVSGAHLYGFASTDSDLDLRAAHVLPPDEVVGLRTGPDTLERSGIRDGVELDIVSHDLLKFAKLLNSRNGYVLEQLLSPLVVHSTEVHRELTSLAPALITSNHAHHYLGFSRTQERLYHGTGQLKPALYTLRVLLTGIHLMRTGELECDLRVLGERLAYVPELIAAKREAEHGPLPAQAAAWLAADVPALRAELEDARDETKLPAYADPAAVSALHDLVVRTRLA</sequence>
<dbReference type="RefSeq" id="WP_203805004.1">
    <property type="nucleotide sequence ID" value="NZ_BAAAQE010000094.1"/>
</dbReference>